<dbReference type="SUPFAM" id="SSF51735">
    <property type="entry name" value="NAD(P)-binding Rossmann-fold domains"/>
    <property type="match status" value="1"/>
</dbReference>
<comment type="similarity">
    <text evidence="1">Belongs to the polysaccharide synthase family.</text>
</comment>
<dbReference type="AlphaFoldDB" id="A0A9X3NLR3"/>
<protein>
    <submittedName>
        <fullName evidence="4">UDP-N-acetylglucosamine 4,6-dehydratase (Inverting)</fullName>
        <ecNumber evidence="4">4.2.1.115</ecNumber>
    </submittedName>
</protein>
<evidence type="ECO:0000313" key="5">
    <source>
        <dbReference type="Proteomes" id="UP001147653"/>
    </source>
</evidence>
<feature type="compositionally biased region" description="Basic and acidic residues" evidence="2">
    <location>
        <begin position="288"/>
        <end position="298"/>
    </location>
</feature>
<comment type="caution">
    <text evidence="4">The sequence shown here is derived from an EMBL/GenBank/DDBJ whole genome shotgun (WGS) entry which is preliminary data.</text>
</comment>
<keyword evidence="5" id="KW-1185">Reference proteome</keyword>
<sequence>MDLTGKTLLITGGTGSFGTQFIRTVLANHDVASIRVFSRDELKQYELNQRLRDPRLRLLLGDVRDADRLRVATRGVDVIVHAAALKQVESCEYNPFEAVQTNVLGAQNVASAAIENEVPLTMALSTDKAVNPVNLYGATKLAAEKIISQADVYAPDGPARFGSVRYGNVVGSRGSVIPVFKQQAETGILSITDDRMTRFWITLEQAVQFVLSSMDLVHGGETFVPKIPSMRIVDLARAMAPEAEHRITGIRPGEKLHEVMVTEDEARVTYDIGDRYVIMPSRPTWHSEPPERGEKLPDGFRYSSDNNTDWLTEEQLLAMTKTVRAPGRRESDRGAGAPGWEA</sequence>
<organism evidence="4 5">
    <name type="scientific">Solirubrobacter phytolaccae</name>
    <dbReference type="NCBI Taxonomy" id="1404360"/>
    <lineage>
        <taxon>Bacteria</taxon>
        <taxon>Bacillati</taxon>
        <taxon>Actinomycetota</taxon>
        <taxon>Thermoleophilia</taxon>
        <taxon>Solirubrobacterales</taxon>
        <taxon>Solirubrobacteraceae</taxon>
        <taxon>Solirubrobacter</taxon>
    </lineage>
</organism>
<name>A0A9X3NLR3_9ACTN</name>
<gene>
    <name evidence="4" type="primary">pseB</name>
    <name evidence="4" type="ORF">OJ997_26185</name>
</gene>
<feature type="region of interest" description="Disordered" evidence="2">
    <location>
        <begin position="282"/>
        <end position="301"/>
    </location>
</feature>
<dbReference type="InterPro" id="IPR003869">
    <property type="entry name" value="Polysac_CapD-like"/>
</dbReference>
<proteinExistence type="inferred from homology"/>
<feature type="domain" description="Polysaccharide biosynthesis protein CapD-like" evidence="3">
    <location>
        <begin position="8"/>
        <end position="278"/>
    </location>
</feature>
<feature type="region of interest" description="Disordered" evidence="2">
    <location>
        <begin position="320"/>
        <end position="342"/>
    </location>
</feature>
<dbReference type="NCBIfam" id="TIGR03589">
    <property type="entry name" value="PseB"/>
    <property type="match status" value="1"/>
</dbReference>
<dbReference type="Proteomes" id="UP001147653">
    <property type="component" value="Unassembled WGS sequence"/>
</dbReference>
<dbReference type="EC" id="4.2.1.115" evidence="4"/>
<dbReference type="GO" id="GO:0016829">
    <property type="term" value="F:lyase activity"/>
    <property type="evidence" value="ECO:0007669"/>
    <property type="project" value="UniProtKB-KW"/>
</dbReference>
<dbReference type="RefSeq" id="WP_270028236.1">
    <property type="nucleotide sequence ID" value="NZ_JAPDDP010000062.1"/>
</dbReference>
<dbReference type="InterPro" id="IPR036291">
    <property type="entry name" value="NAD(P)-bd_dom_sf"/>
</dbReference>
<dbReference type="Gene3D" id="3.40.50.720">
    <property type="entry name" value="NAD(P)-binding Rossmann-like Domain"/>
    <property type="match status" value="1"/>
</dbReference>
<dbReference type="PANTHER" id="PTHR43318">
    <property type="entry name" value="UDP-N-ACETYLGLUCOSAMINE 4,6-DEHYDRATASE"/>
    <property type="match status" value="1"/>
</dbReference>
<evidence type="ECO:0000259" key="3">
    <source>
        <dbReference type="Pfam" id="PF02719"/>
    </source>
</evidence>
<keyword evidence="4" id="KW-0456">Lyase</keyword>
<dbReference type="PANTHER" id="PTHR43318:SF2">
    <property type="entry name" value="UDP-N-ACETYLGLUCOSAMINE 4,6-DEHYDRATASE (INVERTING)"/>
    <property type="match status" value="1"/>
</dbReference>
<evidence type="ECO:0000256" key="2">
    <source>
        <dbReference type="SAM" id="MobiDB-lite"/>
    </source>
</evidence>
<dbReference type="Pfam" id="PF02719">
    <property type="entry name" value="Polysacc_synt_2"/>
    <property type="match status" value="1"/>
</dbReference>
<dbReference type="InterPro" id="IPR051203">
    <property type="entry name" value="Polysaccharide_Synthase-Rel"/>
</dbReference>
<dbReference type="InterPro" id="IPR020025">
    <property type="entry name" value="PseB"/>
</dbReference>
<accession>A0A9X3NLR3</accession>
<evidence type="ECO:0000256" key="1">
    <source>
        <dbReference type="ARBA" id="ARBA00007430"/>
    </source>
</evidence>
<evidence type="ECO:0000313" key="4">
    <source>
        <dbReference type="EMBL" id="MDA0183822.1"/>
    </source>
</evidence>
<dbReference type="EMBL" id="JAPDDP010000062">
    <property type="protein sequence ID" value="MDA0183822.1"/>
    <property type="molecule type" value="Genomic_DNA"/>
</dbReference>
<dbReference type="CDD" id="cd05237">
    <property type="entry name" value="UDP_invert_4-6DH_SDR_e"/>
    <property type="match status" value="1"/>
</dbReference>
<reference evidence="4" key="1">
    <citation type="submission" date="2022-10" db="EMBL/GenBank/DDBJ databases">
        <title>The WGS of Solirubrobacter phytolaccae KCTC 29190.</title>
        <authorList>
            <person name="Jiang Z."/>
        </authorList>
    </citation>
    <scope>NUCLEOTIDE SEQUENCE</scope>
    <source>
        <strain evidence="4">KCTC 29190</strain>
    </source>
</reference>